<dbReference type="Pfam" id="PF01547">
    <property type="entry name" value="SBP_bac_1"/>
    <property type="match status" value="1"/>
</dbReference>
<keyword evidence="2" id="KW-0732">Signal</keyword>
<evidence type="ECO:0000256" key="3">
    <source>
        <dbReference type="ARBA" id="ARBA00023136"/>
    </source>
</evidence>
<dbReference type="PANTHER" id="PTHR43649:SF33">
    <property type="entry name" value="POLYGALACTURONAN_RHAMNOGALACTURONAN-BINDING PROTEIN YTCQ"/>
    <property type="match status" value="1"/>
</dbReference>
<reference evidence="6" key="1">
    <citation type="submission" date="2019-11" db="EMBL/GenBank/DDBJ databases">
        <authorList>
            <person name="Feng L."/>
        </authorList>
    </citation>
    <scope>NUCLEOTIDE SEQUENCE</scope>
    <source>
        <strain evidence="6">BgluceraseaLFYP119</strain>
    </source>
</reference>
<name>A0A6N2VBG8_9FIRM</name>
<evidence type="ECO:0000256" key="4">
    <source>
        <dbReference type="ARBA" id="ARBA00023139"/>
    </source>
</evidence>
<dbReference type="InterPro" id="IPR006059">
    <property type="entry name" value="SBP"/>
</dbReference>
<accession>A0A6N2VBG8</accession>
<sequence length="433" mass="49597">MKKRSLLIGVGLFILLCSGCGDEKGDIQSSREEKNQEKTVISMMAPSGELFDVDRYLMAKYEEQSGNQIDFQEVPDDQYANVLKAKLASGQGPDIAVIWPGENTAQFYPERFLDLSREKWVTELTQDAVENQTFDGRMIGFGLEGGNSGWGILYNKKIFQESGAHIPENMEEFLESCEKIYNKGYTPLAGTFKEEWTSGIWMALMGSRVNMEKPDYYEALNSNRADFLDNQVYLEFIRDYKEIYDRGYLGKKAFDSTARDAFLQVFEGEAAMALSNCTPEVWLADSDCHVEEKDFGMFPAPFADNRTVTRYKGGLIRVVNKKSSCIKECREYLDFLAEKENLEIYYSSPERKAINPSFQDFQKERKTGSFEMELLEYSRGEAAEIGESSIMFWDNTFYGRYVNQAVLGLITPEEALKSMDDYRHKMFLAQENP</sequence>
<gene>
    <name evidence="6" type="primary">msmE_3</name>
    <name evidence="6" type="ORF">BGLFYP119_02414</name>
</gene>
<evidence type="ECO:0000256" key="5">
    <source>
        <dbReference type="ARBA" id="ARBA00023288"/>
    </source>
</evidence>
<evidence type="ECO:0000256" key="2">
    <source>
        <dbReference type="ARBA" id="ARBA00022729"/>
    </source>
</evidence>
<keyword evidence="1" id="KW-1003">Cell membrane</keyword>
<proteinExistence type="predicted"/>
<dbReference type="PANTHER" id="PTHR43649">
    <property type="entry name" value="ARABINOSE-BINDING PROTEIN-RELATED"/>
    <property type="match status" value="1"/>
</dbReference>
<organism evidence="6">
    <name type="scientific">Blautia glucerasea</name>
    <dbReference type="NCBI Taxonomy" id="536633"/>
    <lineage>
        <taxon>Bacteria</taxon>
        <taxon>Bacillati</taxon>
        <taxon>Bacillota</taxon>
        <taxon>Clostridia</taxon>
        <taxon>Lachnospirales</taxon>
        <taxon>Lachnospiraceae</taxon>
        <taxon>Blautia</taxon>
    </lineage>
</organism>
<dbReference type="InterPro" id="IPR050490">
    <property type="entry name" value="Bact_solute-bd_prot1"/>
</dbReference>
<dbReference type="Gene3D" id="3.40.190.10">
    <property type="entry name" value="Periplasmic binding protein-like II"/>
    <property type="match status" value="2"/>
</dbReference>
<dbReference type="AlphaFoldDB" id="A0A6N2VBG8"/>
<dbReference type="EMBL" id="CACRST010000024">
    <property type="protein sequence ID" value="VYT24336.1"/>
    <property type="molecule type" value="Genomic_DNA"/>
</dbReference>
<keyword evidence="5" id="KW-0449">Lipoprotein</keyword>
<evidence type="ECO:0000313" key="6">
    <source>
        <dbReference type="EMBL" id="VYT24336.1"/>
    </source>
</evidence>
<keyword evidence="3" id="KW-0472">Membrane</keyword>
<protein>
    <submittedName>
        <fullName evidence="6">Multiple sugar-binding protein</fullName>
    </submittedName>
</protein>
<keyword evidence="4" id="KW-0564">Palmitate</keyword>
<dbReference type="SUPFAM" id="SSF53850">
    <property type="entry name" value="Periplasmic binding protein-like II"/>
    <property type="match status" value="1"/>
</dbReference>
<dbReference type="RefSeq" id="WP_156354877.1">
    <property type="nucleotide sequence ID" value="NZ_CACRST010000024.1"/>
</dbReference>
<evidence type="ECO:0000256" key="1">
    <source>
        <dbReference type="ARBA" id="ARBA00022475"/>
    </source>
</evidence>